<feature type="non-terminal residue" evidence="1">
    <location>
        <position position="96"/>
    </location>
</feature>
<evidence type="ECO:0000313" key="1">
    <source>
        <dbReference type="EMBL" id="GAH07095.1"/>
    </source>
</evidence>
<dbReference type="AlphaFoldDB" id="X1DFL7"/>
<organism evidence="1">
    <name type="scientific">marine sediment metagenome</name>
    <dbReference type="NCBI Taxonomy" id="412755"/>
    <lineage>
        <taxon>unclassified sequences</taxon>
        <taxon>metagenomes</taxon>
        <taxon>ecological metagenomes</taxon>
    </lineage>
</organism>
<name>X1DFL7_9ZZZZ</name>
<dbReference type="EMBL" id="BART01033399">
    <property type="protein sequence ID" value="GAH07095.1"/>
    <property type="molecule type" value="Genomic_DNA"/>
</dbReference>
<protein>
    <submittedName>
        <fullName evidence="1">Uncharacterized protein</fullName>
    </submittedName>
</protein>
<reference evidence="1" key="1">
    <citation type="journal article" date="2014" name="Front. Microbiol.">
        <title>High frequency of phylogenetically diverse reductive dehalogenase-homologous genes in deep subseafloor sedimentary metagenomes.</title>
        <authorList>
            <person name="Kawai M."/>
            <person name="Futagami T."/>
            <person name="Toyoda A."/>
            <person name="Takaki Y."/>
            <person name="Nishi S."/>
            <person name="Hori S."/>
            <person name="Arai W."/>
            <person name="Tsubouchi T."/>
            <person name="Morono Y."/>
            <person name="Uchiyama I."/>
            <person name="Ito T."/>
            <person name="Fujiyama A."/>
            <person name="Inagaki F."/>
            <person name="Takami H."/>
        </authorList>
    </citation>
    <scope>NUCLEOTIDE SEQUENCE</scope>
    <source>
        <strain evidence="1">Expedition CK06-06</strain>
    </source>
</reference>
<comment type="caution">
    <text evidence="1">The sequence shown here is derived from an EMBL/GenBank/DDBJ whole genome shotgun (WGS) entry which is preliminary data.</text>
</comment>
<gene>
    <name evidence="1" type="ORF">S01H4_57417</name>
</gene>
<proteinExistence type="predicted"/>
<accession>X1DFL7</accession>
<sequence>MPFSSYLLTSDSTNRKVYPTLSKATIVSTHCDFTREAIESFERKQMIEVPLTPEQRIDMDDRGKTKLQHCQLVQVVQEILAGGDSLPDIIKRFHPR</sequence>